<sequence length="321" mass="36959">MSTTAQPRNESIVERYGREYSAFGIGHGINFSPVDEHEEQRLDKFEELVFHLRDQAYLPEPLQDSEEDSLNGESVLDCGFGSGAWIDRVLKDHEEPYVTGVDVHTGRSDSDEDLPATVAAEQFDRVRWNLNGLFRHSVLRQQTFKLINCSCIAEGISIRRWPGMIRELKEMLQPGGYLQMIEPHYLFQSEAGNVRGYPMLDSWWNRYKRSLQDRDRYHDLGPRLEGLLRTAGFADIEAEVITARIGDWHESHPLGDHIQDDLLKMIHSWSLHPFAVAFGASGQRAVAELVDRIRGEMSNHSLRLYYRIYVAYGRKPQRGSR</sequence>
<dbReference type="STRING" id="1507870.A0A1V8T237"/>
<evidence type="ECO:0000259" key="1">
    <source>
        <dbReference type="Pfam" id="PF13649"/>
    </source>
</evidence>
<feature type="domain" description="Methyltransferase" evidence="1">
    <location>
        <begin position="75"/>
        <end position="176"/>
    </location>
</feature>
<dbReference type="EMBL" id="NAJO01000019">
    <property type="protein sequence ID" value="OQO05364.1"/>
    <property type="molecule type" value="Genomic_DNA"/>
</dbReference>
<dbReference type="InterPro" id="IPR029063">
    <property type="entry name" value="SAM-dependent_MTases_sf"/>
</dbReference>
<protein>
    <recommendedName>
        <fullName evidence="1">Methyltransferase domain-containing protein</fullName>
    </recommendedName>
</protein>
<name>A0A1V8T237_9PEZI</name>
<keyword evidence="3" id="KW-1185">Reference proteome</keyword>
<dbReference type="CDD" id="cd02440">
    <property type="entry name" value="AdoMet_MTases"/>
    <property type="match status" value="1"/>
</dbReference>
<dbReference type="OrthoDB" id="506498at2759"/>
<dbReference type="InParanoid" id="A0A1V8T237"/>
<reference evidence="3" key="1">
    <citation type="submission" date="2017-03" db="EMBL/GenBank/DDBJ databases">
        <title>Genomes of endolithic fungi from Antarctica.</title>
        <authorList>
            <person name="Coleine C."/>
            <person name="Masonjones S."/>
            <person name="Stajich J.E."/>
        </authorList>
    </citation>
    <scope>NUCLEOTIDE SEQUENCE [LARGE SCALE GENOMIC DNA]</scope>
    <source>
        <strain evidence="3">CCFEE 5527</strain>
    </source>
</reference>
<dbReference type="Gene3D" id="3.40.50.150">
    <property type="entry name" value="Vaccinia Virus protein VP39"/>
    <property type="match status" value="1"/>
</dbReference>
<dbReference type="Pfam" id="PF13649">
    <property type="entry name" value="Methyltransf_25"/>
    <property type="match status" value="1"/>
</dbReference>
<evidence type="ECO:0000313" key="2">
    <source>
        <dbReference type="EMBL" id="OQO05364.1"/>
    </source>
</evidence>
<dbReference type="SUPFAM" id="SSF53335">
    <property type="entry name" value="S-adenosyl-L-methionine-dependent methyltransferases"/>
    <property type="match status" value="1"/>
</dbReference>
<evidence type="ECO:0000313" key="3">
    <source>
        <dbReference type="Proteomes" id="UP000192596"/>
    </source>
</evidence>
<proteinExistence type="predicted"/>
<dbReference type="Proteomes" id="UP000192596">
    <property type="component" value="Unassembled WGS sequence"/>
</dbReference>
<dbReference type="InterPro" id="IPR041698">
    <property type="entry name" value="Methyltransf_25"/>
</dbReference>
<dbReference type="AlphaFoldDB" id="A0A1V8T237"/>
<accession>A0A1V8T237</accession>
<gene>
    <name evidence="2" type="ORF">B0A48_09132</name>
</gene>
<comment type="caution">
    <text evidence="2">The sequence shown here is derived from an EMBL/GenBank/DDBJ whole genome shotgun (WGS) entry which is preliminary data.</text>
</comment>
<organism evidence="2 3">
    <name type="scientific">Cryoendolithus antarcticus</name>
    <dbReference type="NCBI Taxonomy" id="1507870"/>
    <lineage>
        <taxon>Eukaryota</taxon>
        <taxon>Fungi</taxon>
        <taxon>Dikarya</taxon>
        <taxon>Ascomycota</taxon>
        <taxon>Pezizomycotina</taxon>
        <taxon>Dothideomycetes</taxon>
        <taxon>Dothideomycetidae</taxon>
        <taxon>Cladosporiales</taxon>
        <taxon>Cladosporiaceae</taxon>
        <taxon>Cryoendolithus</taxon>
    </lineage>
</organism>